<evidence type="ECO:0000256" key="1">
    <source>
        <dbReference type="SAM" id="MobiDB-lite"/>
    </source>
</evidence>
<evidence type="ECO:0000313" key="2">
    <source>
        <dbReference type="EMBL" id="CAD2219090.1"/>
    </source>
</evidence>
<feature type="region of interest" description="Disordered" evidence="1">
    <location>
        <begin position="1"/>
        <end position="21"/>
    </location>
</feature>
<gene>
    <name evidence="2" type="ORF">ADEAN_000658300</name>
</gene>
<proteinExistence type="predicted"/>
<accession>A0A7G2CGY5</accession>
<sequence>MSGSGKNVTLKRPRDDHPRDENECFDGTLARLGKADARCHFVLPKWVEELMNLVDTEVEVKGKKDDFTDVEKEQIAAILDVVQEHAVIYDRKACEKESPSHYSYAWCMSKHEFGGSAYGCHRMASFLRRLLNLESFDPNNNFLVCAGAMLLYVSCVIGDFREHLTKNLHGISYESLFVTNKKSANDVFNLQSEVGDDIEGIWNWATGWGIKSDHTLLISGEVGSGKTVAALKSAKFELQPKYGLDDRDNNYLRVYLSLDECHNAHWNTGLEHSHKYAVSILEQQWRSAGGNCSTTYKSAAFLEACIQSCTEIQRRPLERFRRALGHDLLCYLVQQSSNFPAKLVAKTLFEQVLFILDDVGSCPWVYRAVGGVSTDKNHISHRFTGDTSFGKSYRFICVCAAGESVLSDMLNAPDSFHFITMKPSSYIYKETMKWGVDVQKSNAYGYFLKNTFYSALIQNRRCAAVALVHVKEMNDAIPVNGTGKTMEEYLTGEAGGGLFISARENFCYTISGILVRIVRVKYKAESRTEHLGPEAARETVAKGIRAFLCCREDQAEKVFSGFPYSPLDLGLFDTTLSWAKDGTRRVTISVSAAQQVMAMAACDSLFTPSAIIASRFFESFSARLFTLHLDGYSTRCFAGENNHRIKILSDTTLSTFARSVSATNITGSYEALLQHTSAGNVLFAAHSWEEDDMMFFF</sequence>
<keyword evidence="3" id="KW-1185">Reference proteome</keyword>
<feature type="compositionally biased region" description="Basic and acidic residues" evidence="1">
    <location>
        <begin position="12"/>
        <end position="21"/>
    </location>
</feature>
<evidence type="ECO:0000313" key="3">
    <source>
        <dbReference type="Proteomes" id="UP000515908"/>
    </source>
</evidence>
<protein>
    <submittedName>
        <fullName evidence="2">Uncharacterized protein</fullName>
    </submittedName>
</protein>
<name>A0A7G2CGY5_9TRYP</name>
<dbReference type="EMBL" id="LR877157">
    <property type="protein sequence ID" value="CAD2219090.1"/>
    <property type="molecule type" value="Genomic_DNA"/>
</dbReference>
<reference evidence="2 3" key="1">
    <citation type="submission" date="2020-08" db="EMBL/GenBank/DDBJ databases">
        <authorList>
            <person name="Newling K."/>
            <person name="Davey J."/>
            <person name="Forrester S."/>
        </authorList>
    </citation>
    <scope>NUCLEOTIDE SEQUENCE [LARGE SCALE GENOMIC DNA]</scope>
    <source>
        <strain evidence="3">Crithidia deanei Carvalho (ATCC PRA-265)</strain>
    </source>
</reference>
<dbReference type="VEuPathDB" id="TriTrypDB:ADEAN_000658300"/>
<dbReference type="AlphaFoldDB" id="A0A7G2CGY5"/>
<dbReference type="Proteomes" id="UP000515908">
    <property type="component" value="Chromosome 13"/>
</dbReference>
<organism evidence="2 3">
    <name type="scientific">Angomonas deanei</name>
    <dbReference type="NCBI Taxonomy" id="59799"/>
    <lineage>
        <taxon>Eukaryota</taxon>
        <taxon>Discoba</taxon>
        <taxon>Euglenozoa</taxon>
        <taxon>Kinetoplastea</taxon>
        <taxon>Metakinetoplastina</taxon>
        <taxon>Trypanosomatida</taxon>
        <taxon>Trypanosomatidae</taxon>
        <taxon>Strigomonadinae</taxon>
        <taxon>Angomonas</taxon>
    </lineage>
</organism>